<evidence type="ECO:0000313" key="1">
    <source>
        <dbReference type="EMBL" id="GAF93732.1"/>
    </source>
</evidence>
<protein>
    <submittedName>
        <fullName evidence="1">Uncharacterized protein</fullName>
    </submittedName>
</protein>
<organism evidence="1">
    <name type="scientific">marine sediment metagenome</name>
    <dbReference type="NCBI Taxonomy" id="412755"/>
    <lineage>
        <taxon>unclassified sequences</taxon>
        <taxon>metagenomes</taxon>
        <taxon>ecological metagenomes</taxon>
    </lineage>
</organism>
<name>X0TZZ2_9ZZZZ</name>
<comment type="caution">
    <text evidence="1">The sequence shown here is derived from an EMBL/GenBank/DDBJ whole genome shotgun (WGS) entry which is preliminary data.</text>
</comment>
<sequence length="267" mass="29797">DHDAFRSTKEELDVDSQTGTNSIILDHETVVRGSVSFVGTDAALWFTQEIPFIDGLTEFRAILDVKDELVPTGGTSFTLVNIPHPSYPVTFSDTTVFATEVTYIDGSTEFTPTPGEYSINYSTGDVYTVSTLDNGTVSYKYEDNGKKQELIESYSVDYREGIVYLNLGRTLPALSSVKYEWTNYGIAYRIAKELPSSTFKVSPDEKLITILDPMVLEDYVPSTRQSGLVKILYDYVDKVVESIEDLEPYFTPVVKGYALKVLTTSLL</sequence>
<feature type="non-terminal residue" evidence="1">
    <location>
        <position position="1"/>
    </location>
</feature>
<reference evidence="1" key="1">
    <citation type="journal article" date="2014" name="Front. Microbiol.">
        <title>High frequency of phylogenetically diverse reductive dehalogenase-homologous genes in deep subseafloor sedimentary metagenomes.</title>
        <authorList>
            <person name="Kawai M."/>
            <person name="Futagami T."/>
            <person name="Toyoda A."/>
            <person name="Takaki Y."/>
            <person name="Nishi S."/>
            <person name="Hori S."/>
            <person name="Arai W."/>
            <person name="Tsubouchi T."/>
            <person name="Morono Y."/>
            <person name="Uchiyama I."/>
            <person name="Ito T."/>
            <person name="Fujiyama A."/>
            <person name="Inagaki F."/>
            <person name="Takami H."/>
        </authorList>
    </citation>
    <scope>NUCLEOTIDE SEQUENCE</scope>
    <source>
        <strain evidence="1">Expedition CK06-06</strain>
    </source>
</reference>
<dbReference type="AlphaFoldDB" id="X0TZZ2"/>
<proteinExistence type="predicted"/>
<accession>X0TZZ2</accession>
<dbReference type="EMBL" id="BARS01018373">
    <property type="protein sequence ID" value="GAF93732.1"/>
    <property type="molecule type" value="Genomic_DNA"/>
</dbReference>
<gene>
    <name evidence="1" type="ORF">S01H1_29897</name>
</gene>